<evidence type="ECO:0000256" key="3">
    <source>
        <dbReference type="ARBA" id="ARBA00022679"/>
    </source>
</evidence>
<evidence type="ECO:0000256" key="6">
    <source>
        <dbReference type="ARBA" id="ARBA00023136"/>
    </source>
</evidence>
<keyword evidence="5 7" id="KW-1133">Transmembrane helix</keyword>
<feature type="domain" description="ArnT-like N-terminal" evidence="8">
    <location>
        <begin position="115"/>
        <end position="223"/>
    </location>
</feature>
<sequence>MTRNRASALLALAVVTGLVACFWCRGERVLAANGPTFDEPVHLAAGYSYWATGSFRLNPEHPPLLKLLWAAPLVFGDRPPYPHDVARETNNDHWHIGNAFLFQSGRAPNELLSPARRVNLALGCGVVLLVGWWAFRLWNSRISGIGAVGFAVCDPNLLALSCILSTDIGLTLFTVLACYLVWEYTAAPSRGLLVGAGVALGLALGAKFSALAVALGLGAAGIVFVLRGGRLALPNAPADVPRGRALAEFAFRLGVIALVTLAATYGFVHFDQWGRGLKFQLTRADHGDGMMYLNGELSRSGWYHYFLVLLPLKLPLGLFVGTLLVGTTGRLLRAPRIAFLLVPAVVFFALASYSRVDLGIRVVLPVLPFLYVFAAGLASGACCRAAGTALLVLCLAWAGISAARGDPHPIAYFNELAGGSRGGLRFVADSNVDWGQGLPALKAYLDANGPDVIYLSYFGTDRLEAYGIRYQPLPAYGRVGEPGGELVPADARHVVVVSANNLLGIYLNDPGTFAWLRDREPTAILAGSLYVFDLTSDVEAVQRLRVLPAK</sequence>
<evidence type="ECO:0000259" key="8">
    <source>
        <dbReference type="Pfam" id="PF02366"/>
    </source>
</evidence>
<evidence type="ECO:0000256" key="2">
    <source>
        <dbReference type="ARBA" id="ARBA00022676"/>
    </source>
</evidence>
<evidence type="ECO:0000256" key="7">
    <source>
        <dbReference type="SAM" id="Phobius"/>
    </source>
</evidence>
<dbReference type="Pfam" id="PF02366">
    <property type="entry name" value="PMT"/>
    <property type="match status" value="1"/>
</dbReference>
<keyword evidence="10" id="KW-1185">Reference proteome</keyword>
<evidence type="ECO:0000313" key="9">
    <source>
        <dbReference type="EMBL" id="MBP3959822.1"/>
    </source>
</evidence>
<keyword evidence="3" id="KW-0808">Transferase</keyword>
<feature type="transmembrane region" description="Helical" evidence="7">
    <location>
        <begin position="302"/>
        <end position="325"/>
    </location>
</feature>
<dbReference type="PROSITE" id="PS51257">
    <property type="entry name" value="PROKAR_LIPOPROTEIN"/>
    <property type="match status" value="1"/>
</dbReference>
<feature type="transmembrane region" description="Helical" evidence="7">
    <location>
        <begin position="249"/>
        <end position="268"/>
    </location>
</feature>
<protein>
    <submittedName>
        <fullName evidence="9">Phospholipid carrier-dependent glycosyltransferase</fullName>
    </submittedName>
</protein>
<feature type="transmembrane region" description="Helical" evidence="7">
    <location>
        <begin position="156"/>
        <end position="182"/>
    </location>
</feature>
<dbReference type="RefSeq" id="WP_210660632.1">
    <property type="nucleotide sequence ID" value="NZ_JAGKQQ010000001.1"/>
</dbReference>
<reference evidence="9 10" key="1">
    <citation type="submission" date="2021-04" db="EMBL/GenBank/DDBJ databases">
        <authorList>
            <person name="Ivanova A."/>
        </authorList>
    </citation>
    <scope>NUCLEOTIDE SEQUENCE [LARGE SCALE GENOMIC DNA]</scope>
    <source>
        <strain evidence="9 10">G18</strain>
    </source>
</reference>
<feature type="transmembrane region" description="Helical" evidence="7">
    <location>
        <begin position="118"/>
        <end position="135"/>
    </location>
</feature>
<keyword evidence="6 7" id="KW-0472">Membrane</keyword>
<name>A0ABS5C1F3_9BACT</name>
<comment type="subcellular location">
    <subcellularLocation>
        <location evidence="1">Endomembrane system</location>
        <topology evidence="1">Multi-pass membrane protein</topology>
    </subcellularLocation>
</comment>
<dbReference type="Proteomes" id="UP000676565">
    <property type="component" value="Unassembled WGS sequence"/>
</dbReference>
<feature type="transmembrane region" description="Helical" evidence="7">
    <location>
        <begin position="368"/>
        <end position="398"/>
    </location>
</feature>
<dbReference type="EMBL" id="JAGKQQ010000001">
    <property type="protein sequence ID" value="MBP3959822.1"/>
    <property type="molecule type" value="Genomic_DNA"/>
</dbReference>
<gene>
    <name evidence="9" type="ORF">J8F10_31630</name>
</gene>
<evidence type="ECO:0000313" key="10">
    <source>
        <dbReference type="Proteomes" id="UP000676565"/>
    </source>
</evidence>
<proteinExistence type="predicted"/>
<organism evidence="9 10">
    <name type="scientific">Gemmata palustris</name>
    <dbReference type="NCBI Taxonomy" id="2822762"/>
    <lineage>
        <taxon>Bacteria</taxon>
        <taxon>Pseudomonadati</taxon>
        <taxon>Planctomycetota</taxon>
        <taxon>Planctomycetia</taxon>
        <taxon>Gemmatales</taxon>
        <taxon>Gemmataceae</taxon>
        <taxon>Gemmata</taxon>
    </lineage>
</organism>
<keyword evidence="2" id="KW-0328">Glycosyltransferase</keyword>
<evidence type="ECO:0000256" key="5">
    <source>
        <dbReference type="ARBA" id="ARBA00022989"/>
    </source>
</evidence>
<comment type="caution">
    <text evidence="9">The sequence shown here is derived from an EMBL/GenBank/DDBJ whole genome shotgun (WGS) entry which is preliminary data.</text>
</comment>
<accession>A0ABS5C1F3</accession>
<feature type="transmembrane region" description="Helical" evidence="7">
    <location>
        <begin position="202"/>
        <end position="228"/>
    </location>
</feature>
<dbReference type="InterPro" id="IPR003342">
    <property type="entry name" value="ArnT-like_N"/>
</dbReference>
<feature type="transmembrane region" description="Helical" evidence="7">
    <location>
        <begin position="337"/>
        <end position="356"/>
    </location>
</feature>
<evidence type="ECO:0000256" key="4">
    <source>
        <dbReference type="ARBA" id="ARBA00022692"/>
    </source>
</evidence>
<keyword evidence="4 7" id="KW-0812">Transmembrane</keyword>
<evidence type="ECO:0000256" key="1">
    <source>
        <dbReference type="ARBA" id="ARBA00004127"/>
    </source>
</evidence>